<organism evidence="11 12">
    <name type="scientific">Faecalicatena orotica</name>
    <dbReference type="NCBI Taxonomy" id="1544"/>
    <lineage>
        <taxon>Bacteria</taxon>
        <taxon>Bacillati</taxon>
        <taxon>Bacillota</taxon>
        <taxon>Clostridia</taxon>
        <taxon>Lachnospirales</taxon>
        <taxon>Lachnospiraceae</taxon>
        <taxon>Faecalicatena</taxon>
    </lineage>
</organism>
<dbReference type="UniPathway" id="UPA00035">
    <property type="reaction ID" value="UER00042"/>
</dbReference>
<evidence type="ECO:0000256" key="4">
    <source>
        <dbReference type="ARBA" id="ARBA00022272"/>
    </source>
</evidence>
<evidence type="ECO:0000256" key="5">
    <source>
        <dbReference type="ARBA" id="ARBA00022605"/>
    </source>
</evidence>
<dbReference type="Proteomes" id="UP000245845">
    <property type="component" value="Unassembled WGS sequence"/>
</dbReference>
<name>A0A2Y9B6X7_9FIRM</name>
<dbReference type="InterPro" id="IPR044643">
    <property type="entry name" value="TrpF_fam"/>
</dbReference>
<dbReference type="PANTHER" id="PTHR42894">
    <property type="entry name" value="N-(5'-PHOSPHORIBOSYL)ANTHRANILATE ISOMERASE"/>
    <property type="match status" value="1"/>
</dbReference>
<comment type="similarity">
    <text evidence="9">Belongs to the TrpF family.</text>
</comment>
<evidence type="ECO:0000259" key="10">
    <source>
        <dbReference type="Pfam" id="PF00697"/>
    </source>
</evidence>
<dbReference type="PANTHER" id="PTHR42894:SF1">
    <property type="entry name" value="N-(5'-PHOSPHORIBOSYL)ANTHRANILATE ISOMERASE"/>
    <property type="match status" value="1"/>
</dbReference>
<keyword evidence="7 9" id="KW-0057">Aromatic amino acid biosynthesis</keyword>
<proteinExistence type="inferred from homology"/>
<comment type="pathway">
    <text evidence="2 9">Amino-acid biosynthesis; L-tryptophan biosynthesis; L-tryptophan from chorismate: step 3/5.</text>
</comment>
<dbReference type="GO" id="GO:0004640">
    <property type="term" value="F:phosphoribosylanthranilate isomerase activity"/>
    <property type="evidence" value="ECO:0007669"/>
    <property type="project" value="UniProtKB-UniRule"/>
</dbReference>
<dbReference type="Pfam" id="PF00697">
    <property type="entry name" value="PRAI"/>
    <property type="match status" value="1"/>
</dbReference>
<dbReference type="InterPro" id="IPR011060">
    <property type="entry name" value="RibuloseP-bd_barrel"/>
</dbReference>
<evidence type="ECO:0000313" key="12">
    <source>
        <dbReference type="Proteomes" id="UP000245845"/>
    </source>
</evidence>
<evidence type="ECO:0000256" key="7">
    <source>
        <dbReference type="ARBA" id="ARBA00023141"/>
    </source>
</evidence>
<evidence type="ECO:0000256" key="2">
    <source>
        <dbReference type="ARBA" id="ARBA00004664"/>
    </source>
</evidence>
<gene>
    <name evidence="9" type="primary">trpF</name>
    <name evidence="11" type="ORF">A8806_10146</name>
</gene>
<evidence type="ECO:0000313" key="11">
    <source>
        <dbReference type="EMBL" id="PWJ31760.1"/>
    </source>
</evidence>
<evidence type="ECO:0000256" key="6">
    <source>
        <dbReference type="ARBA" id="ARBA00022822"/>
    </source>
</evidence>
<dbReference type="SUPFAM" id="SSF51366">
    <property type="entry name" value="Ribulose-phoshate binding barrel"/>
    <property type="match status" value="1"/>
</dbReference>
<comment type="caution">
    <text evidence="11">The sequence shown here is derived from an EMBL/GenBank/DDBJ whole genome shotgun (WGS) entry which is preliminary data.</text>
</comment>
<dbReference type="AlphaFoldDB" id="A0A2Y9B6X7"/>
<dbReference type="HAMAP" id="MF_00135">
    <property type="entry name" value="PRAI"/>
    <property type="match status" value="1"/>
</dbReference>
<dbReference type="EC" id="5.3.1.24" evidence="3 9"/>
<keyword evidence="12" id="KW-1185">Reference proteome</keyword>
<sequence length="207" mass="23186">MKIKICGLSRPEDIDAVNGNRPDMIGFVFAPKSRRYVSPQTALELKNRLDQGIRAAGVFVDETLENIVDLVQKQVIDLVQLHGSESVAFMEKLKYRCDVPVVKAVSMTGDRFSQELRMWDASRVDFLLLDSGAGGTGQQFDYGRITRVEKPFFLAGGLTPENVAEAALKVHPYGVDMSSGVETDGKKDRKKIEEAVRRIRNVERKIR</sequence>
<comment type="catalytic activity">
    <reaction evidence="1 9">
        <text>N-(5-phospho-beta-D-ribosyl)anthranilate = 1-(2-carboxyphenylamino)-1-deoxy-D-ribulose 5-phosphate</text>
        <dbReference type="Rhea" id="RHEA:21540"/>
        <dbReference type="ChEBI" id="CHEBI:18277"/>
        <dbReference type="ChEBI" id="CHEBI:58613"/>
        <dbReference type="EC" id="5.3.1.24"/>
    </reaction>
</comment>
<dbReference type="CDD" id="cd00405">
    <property type="entry name" value="PRAI"/>
    <property type="match status" value="1"/>
</dbReference>
<reference evidence="11 12" key="1">
    <citation type="submission" date="2018-05" db="EMBL/GenBank/DDBJ databases">
        <title>The Hungate 1000. A catalogue of reference genomes from the rumen microbiome.</title>
        <authorList>
            <person name="Kelly W."/>
        </authorList>
    </citation>
    <scope>NUCLEOTIDE SEQUENCE [LARGE SCALE GENOMIC DNA]</scope>
    <source>
        <strain evidence="11 12">NLAE-zl-C242</strain>
    </source>
</reference>
<evidence type="ECO:0000256" key="1">
    <source>
        <dbReference type="ARBA" id="ARBA00001164"/>
    </source>
</evidence>
<dbReference type="Gene3D" id="3.20.20.70">
    <property type="entry name" value="Aldolase class I"/>
    <property type="match status" value="1"/>
</dbReference>
<accession>A0A2Y9B6X7</accession>
<dbReference type="EMBL" id="QGDL01000001">
    <property type="protein sequence ID" value="PWJ31760.1"/>
    <property type="molecule type" value="Genomic_DNA"/>
</dbReference>
<keyword evidence="6 9" id="KW-0822">Tryptophan biosynthesis</keyword>
<evidence type="ECO:0000256" key="9">
    <source>
        <dbReference type="HAMAP-Rule" id="MF_00135"/>
    </source>
</evidence>
<dbReference type="GO" id="GO:0000162">
    <property type="term" value="P:L-tryptophan biosynthetic process"/>
    <property type="evidence" value="ECO:0007669"/>
    <property type="project" value="UniProtKB-UniRule"/>
</dbReference>
<keyword evidence="8 9" id="KW-0413">Isomerase</keyword>
<dbReference type="OrthoDB" id="9786954at2"/>
<protein>
    <recommendedName>
        <fullName evidence="4 9">N-(5'-phosphoribosyl)anthranilate isomerase</fullName>
        <shortName evidence="9">PRAI</shortName>
        <ecNumber evidence="3 9">5.3.1.24</ecNumber>
    </recommendedName>
</protein>
<evidence type="ECO:0000256" key="8">
    <source>
        <dbReference type="ARBA" id="ARBA00023235"/>
    </source>
</evidence>
<feature type="domain" description="N-(5'phosphoribosyl) anthranilate isomerase (PRAI)" evidence="10">
    <location>
        <begin position="3"/>
        <end position="196"/>
    </location>
</feature>
<dbReference type="InterPro" id="IPR013785">
    <property type="entry name" value="Aldolase_TIM"/>
</dbReference>
<evidence type="ECO:0000256" key="3">
    <source>
        <dbReference type="ARBA" id="ARBA00012572"/>
    </source>
</evidence>
<dbReference type="RefSeq" id="WP_109729159.1">
    <property type="nucleotide sequence ID" value="NZ_BAAACK010000007.1"/>
</dbReference>
<dbReference type="InterPro" id="IPR001240">
    <property type="entry name" value="PRAI_dom"/>
</dbReference>
<keyword evidence="5 9" id="KW-0028">Amino-acid biosynthesis</keyword>